<dbReference type="InterPro" id="IPR010343">
    <property type="entry name" value="ArAE_1"/>
</dbReference>
<comment type="subcellular location">
    <subcellularLocation>
        <location evidence="1">Cell membrane</location>
        <topology evidence="1">Multi-pass membrane protein</topology>
    </subcellularLocation>
</comment>
<reference evidence="8 9" key="1">
    <citation type="submission" date="2020-08" db="EMBL/GenBank/DDBJ databases">
        <title>Sequencing the genomes of 1000 actinobacteria strains.</title>
        <authorList>
            <person name="Klenk H.-P."/>
        </authorList>
    </citation>
    <scope>NUCLEOTIDE SEQUENCE [LARGE SCALE GENOMIC DNA]</scope>
    <source>
        <strain evidence="8 9">DSM 44551</strain>
    </source>
</reference>
<evidence type="ECO:0000256" key="2">
    <source>
        <dbReference type="ARBA" id="ARBA00022475"/>
    </source>
</evidence>
<dbReference type="Pfam" id="PF06081">
    <property type="entry name" value="ArAE_1"/>
    <property type="match status" value="1"/>
</dbReference>
<dbReference type="AlphaFoldDB" id="A0A7W8QUB4"/>
<sequence>MPESSEGDREPPAGQGGFLGRAGHLLRRLRRPRSRERAEAVLVGKCTVAAGVSWFIASDLMQAMSPAFAPFTAVMMVQATVYRSIAASWRYIAAVTAGVVVQGALGFLAGPAFTTFLLVALVALTLSRWPALGEQRTYVATAAFFAFSQFTMATDAAGRLQGLVEIVLLVLVGCLVGVAVNLLLLPPLRYRSADEGVAVLASSVADLLQDMGVRCRPGTPAPATPTGGGGAPTAWPTWSPRPGPGWRRRGRACG</sequence>
<evidence type="ECO:0000256" key="3">
    <source>
        <dbReference type="ARBA" id="ARBA00022692"/>
    </source>
</evidence>
<proteinExistence type="predicted"/>
<keyword evidence="4 7" id="KW-1133">Transmembrane helix</keyword>
<protein>
    <submittedName>
        <fullName evidence="8">Uncharacterized membrane protein YgaE (UPF0421/DUF939 family)</fullName>
    </submittedName>
</protein>
<feature type="transmembrane region" description="Helical" evidence="7">
    <location>
        <begin position="163"/>
        <end position="185"/>
    </location>
</feature>
<accession>A0A7W8QUB4</accession>
<feature type="compositionally biased region" description="Basic and acidic residues" evidence="6">
    <location>
        <begin position="1"/>
        <end position="11"/>
    </location>
</feature>
<comment type="caution">
    <text evidence="8">The sequence shown here is derived from an EMBL/GenBank/DDBJ whole genome shotgun (WGS) entry which is preliminary data.</text>
</comment>
<organism evidence="8 9">
    <name type="scientific">Nocardiopsis composta</name>
    <dbReference type="NCBI Taxonomy" id="157465"/>
    <lineage>
        <taxon>Bacteria</taxon>
        <taxon>Bacillati</taxon>
        <taxon>Actinomycetota</taxon>
        <taxon>Actinomycetes</taxon>
        <taxon>Streptosporangiales</taxon>
        <taxon>Nocardiopsidaceae</taxon>
        <taxon>Nocardiopsis</taxon>
    </lineage>
</organism>
<keyword evidence="2" id="KW-1003">Cell membrane</keyword>
<gene>
    <name evidence="8" type="ORF">HDA36_006273</name>
</gene>
<dbReference type="EMBL" id="JACHDB010000002">
    <property type="protein sequence ID" value="MBB5436125.1"/>
    <property type="molecule type" value="Genomic_DNA"/>
</dbReference>
<feature type="region of interest" description="Disordered" evidence="6">
    <location>
        <begin position="1"/>
        <end position="20"/>
    </location>
</feature>
<dbReference type="RefSeq" id="WP_184399428.1">
    <property type="nucleotide sequence ID" value="NZ_BAAAJD010000068.1"/>
</dbReference>
<feature type="transmembrane region" description="Helical" evidence="7">
    <location>
        <begin position="63"/>
        <end position="82"/>
    </location>
</feature>
<feature type="region of interest" description="Disordered" evidence="6">
    <location>
        <begin position="216"/>
        <end position="254"/>
    </location>
</feature>
<evidence type="ECO:0000256" key="7">
    <source>
        <dbReference type="SAM" id="Phobius"/>
    </source>
</evidence>
<name>A0A7W8QUB4_9ACTN</name>
<keyword evidence="5 7" id="KW-0472">Membrane</keyword>
<evidence type="ECO:0000256" key="1">
    <source>
        <dbReference type="ARBA" id="ARBA00004651"/>
    </source>
</evidence>
<keyword evidence="3 7" id="KW-0812">Transmembrane</keyword>
<feature type="transmembrane region" description="Helical" evidence="7">
    <location>
        <begin position="38"/>
        <end position="57"/>
    </location>
</feature>
<evidence type="ECO:0000313" key="9">
    <source>
        <dbReference type="Proteomes" id="UP000572635"/>
    </source>
</evidence>
<evidence type="ECO:0000313" key="8">
    <source>
        <dbReference type="EMBL" id="MBB5436125.1"/>
    </source>
</evidence>
<keyword evidence="9" id="KW-1185">Reference proteome</keyword>
<evidence type="ECO:0000256" key="6">
    <source>
        <dbReference type="SAM" id="MobiDB-lite"/>
    </source>
</evidence>
<evidence type="ECO:0000256" key="5">
    <source>
        <dbReference type="ARBA" id="ARBA00023136"/>
    </source>
</evidence>
<evidence type="ECO:0000256" key="4">
    <source>
        <dbReference type="ARBA" id="ARBA00022989"/>
    </source>
</evidence>
<dbReference type="Proteomes" id="UP000572635">
    <property type="component" value="Unassembled WGS sequence"/>
</dbReference>
<dbReference type="GO" id="GO:0005886">
    <property type="term" value="C:plasma membrane"/>
    <property type="evidence" value="ECO:0007669"/>
    <property type="project" value="UniProtKB-SubCell"/>
</dbReference>